<dbReference type="STRING" id="4615.A0A199V4W2"/>
<proteinExistence type="predicted"/>
<dbReference type="EMBL" id="LSRQ01003237">
    <property type="protein sequence ID" value="OAY72094.1"/>
    <property type="molecule type" value="Genomic_DNA"/>
</dbReference>
<sequence>GTQWLHSRVERDGYEEYSGTEYRSSGCSEEYKVVGRDLEQSGEEESLCLEGDVGGGLIIRRQISIPKDDEDLQIDSSIVAQNGNGCWLTNAQVCV</sequence>
<reference evidence="1 2" key="1">
    <citation type="journal article" date="2016" name="DNA Res.">
        <title>The draft genome of MD-2 pineapple using hybrid error correction of long reads.</title>
        <authorList>
            <person name="Redwan R.M."/>
            <person name="Saidin A."/>
            <person name="Kumar S.V."/>
        </authorList>
    </citation>
    <scope>NUCLEOTIDE SEQUENCE [LARGE SCALE GENOMIC DNA]</scope>
    <source>
        <strain evidence="2">cv. MD2</strain>
        <tissue evidence="1">Leaf</tissue>
    </source>
</reference>
<protein>
    <submittedName>
        <fullName evidence="1">Uncharacterized protein</fullName>
    </submittedName>
</protein>
<comment type="caution">
    <text evidence="1">The sequence shown here is derived from an EMBL/GenBank/DDBJ whole genome shotgun (WGS) entry which is preliminary data.</text>
</comment>
<dbReference type="AlphaFoldDB" id="A0A199V4W2"/>
<organism evidence="1 2">
    <name type="scientific">Ananas comosus</name>
    <name type="common">Pineapple</name>
    <name type="synonym">Ananas ananas</name>
    <dbReference type="NCBI Taxonomy" id="4615"/>
    <lineage>
        <taxon>Eukaryota</taxon>
        <taxon>Viridiplantae</taxon>
        <taxon>Streptophyta</taxon>
        <taxon>Embryophyta</taxon>
        <taxon>Tracheophyta</taxon>
        <taxon>Spermatophyta</taxon>
        <taxon>Magnoliopsida</taxon>
        <taxon>Liliopsida</taxon>
        <taxon>Poales</taxon>
        <taxon>Bromeliaceae</taxon>
        <taxon>Bromelioideae</taxon>
        <taxon>Ananas</taxon>
    </lineage>
</organism>
<dbReference type="Proteomes" id="UP000092600">
    <property type="component" value="Unassembled WGS sequence"/>
</dbReference>
<evidence type="ECO:0000313" key="2">
    <source>
        <dbReference type="Proteomes" id="UP000092600"/>
    </source>
</evidence>
<name>A0A199V4W2_ANACO</name>
<feature type="non-terminal residue" evidence="1">
    <location>
        <position position="1"/>
    </location>
</feature>
<gene>
    <name evidence="1" type="ORF">ACMD2_24284</name>
</gene>
<evidence type="ECO:0000313" key="1">
    <source>
        <dbReference type="EMBL" id="OAY72094.1"/>
    </source>
</evidence>
<accession>A0A199V4W2</accession>